<sequence length="350" mass="39609">MKVKFQMNKQKSPQSERGMKVAYGEAKRTGYRFRWFALLGLILLPVIFVAYYIVKPQVFTIASGVVSYEPISIKSPRESVVESVYFEVGDTFSKGEFLVQLQNSVLEDEIEYLEQQIRALKAYSQQRADNFVDLYLSAQRDANKNLQEIEKIKREFEAFNKEGLVSTGDYAAILNNYYAAQERKSKAALDLALARQNEADEQYVGSLANITRQLELELNGKRSQKRELLISAPFDGHVIDVLGQRGERLQSQTDIITVAESSARVRVVAYLDPKHSDKALLARKVTVRLPNGSRLNAHVSSPTELASKLPIQLSRPFEGQKALLEVLLTIDEPLPSREELIEGMPVEVYF</sequence>
<dbReference type="Gene3D" id="2.40.50.100">
    <property type="match status" value="1"/>
</dbReference>
<evidence type="ECO:0000256" key="1">
    <source>
        <dbReference type="ARBA" id="ARBA00004196"/>
    </source>
</evidence>
<evidence type="ECO:0000256" key="2">
    <source>
        <dbReference type="ARBA" id="ARBA00023054"/>
    </source>
</evidence>
<organism evidence="5 6">
    <name type="scientific">Vibrio hangzhouensis</name>
    <dbReference type="NCBI Taxonomy" id="462991"/>
    <lineage>
        <taxon>Bacteria</taxon>
        <taxon>Pseudomonadati</taxon>
        <taxon>Pseudomonadota</taxon>
        <taxon>Gammaproteobacteria</taxon>
        <taxon>Vibrionales</taxon>
        <taxon>Vibrionaceae</taxon>
        <taxon>Vibrio</taxon>
    </lineage>
</organism>
<evidence type="ECO:0000313" key="6">
    <source>
        <dbReference type="Proteomes" id="UP000236721"/>
    </source>
</evidence>
<name>A0A1H5X1B4_9VIBR</name>
<evidence type="ECO:0000313" key="5">
    <source>
        <dbReference type="EMBL" id="SEG05175.1"/>
    </source>
</evidence>
<protein>
    <submittedName>
        <fullName evidence="5">Multidrug efflux pump subunit AcrA (Membrane-fusion protein)</fullName>
    </submittedName>
</protein>
<dbReference type="Proteomes" id="UP000236721">
    <property type="component" value="Unassembled WGS sequence"/>
</dbReference>
<keyword evidence="6" id="KW-1185">Reference proteome</keyword>
<keyword evidence="2 3" id="KW-0175">Coiled coil</keyword>
<evidence type="ECO:0000256" key="3">
    <source>
        <dbReference type="SAM" id="Coils"/>
    </source>
</evidence>
<feature type="transmembrane region" description="Helical" evidence="4">
    <location>
        <begin position="35"/>
        <end position="54"/>
    </location>
</feature>
<keyword evidence="4" id="KW-1133">Transmembrane helix</keyword>
<comment type="subcellular location">
    <subcellularLocation>
        <location evidence="1">Cell envelope</location>
    </subcellularLocation>
</comment>
<dbReference type="Gene3D" id="1.10.287.470">
    <property type="entry name" value="Helix hairpin bin"/>
    <property type="match status" value="1"/>
</dbReference>
<keyword evidence="4" id="KW-0812">Transmembrane</keyword>
<reference evidence="6" key="1">
    <citation type="submission" date="2016-10" db="EMBL/GenBank/DDBJ databases">
        <authorList>
            <person name="Varghese N."/>
            <person name="Submissions S."/>
        </authorList>
    </citation>
    <scope>NUCLEOTIDE SEQUENCE [LARGE SCALE GENOMIC DNA]</scope>
    <source>
        <strain evidence="6">CGMCC 1.7062</strain>
    </source>
</reference>
<keyword evidence="4" id="KW-0472">Membrane</keyword>
<dbReference type="Gene3D" id="2.40.30.170">
    <property type="match status" value="1"/>
</dbReference>
<feature type="coiled-coil region" evidence="3">
    <location>
        <begin position="103"/>
        <end position="162"/>
    </location>
</feature>
<dbReference type="InterPro" id="IPR050465">
    <property type="entry name" value="UPF0194_transport"/>
</dbReference>
<dbReference type="PANTHER" id="PTHR32347:SF23">
    <property type="entry name" value="BLL5650 PROTEIN"/>
    <property type="match status" value="1"/>
</dbReference>
<evidence type="ECO:0000256" key="4">
    <source>
        <dbReference type="SAM" id="Phobius"/>
    </source>
</evidence>
<dbReference type="GO" id="GO:0030313">
    <property type="term" value="C:cell envelope"/>
    <property type="evidence" value="ECO:0007669"/>
    <property type="project" value="UniProtKB-SubCell"/>
</dbReference>
<gene>
    <name evidence="5" type="ORF">SAMN04488244_106150</name>
</gene>
<proteinExistence type="predicted"/>
<dbReference type="AlphaFoldDB" id="A0A1H5X1B4"/>
<accession>A0A1H5X1B4</accession>
<dbReference type="PANTHER" id="PTHR32347">
    <property type="entry name" value="EFFLUX SYSTEM COMPONENT YKNX-RELATED"/>
    <property type="match status" value="1"/>
</dbReference>
<dbReference type="EMBL" id="FNVG01000006">
    <property type="protein sequence ID" value="SEG05175.1"/>
    <property type="molecule type" value="Genomic_DNA"/>
</dbReference>